<keyword evidence="3" id="KW-1185">Reference proteome</keyword>
<organism evidence="2 3">
    <name type="scientific">Plantactinospora endophytica</name>
    <dbReference type="NCBI Taxonomy" id="673535"/>
    <lineage>
        <taxon>Bacteria</taxon>
        <taxon>Bacillati</taxon>
        <taxon>Actinomycetota</taxon>
        <taxon>Actinomycetes</taxon>
        <taxon>Micromonosporales</taxon>
        <taxon>Micromonosporaceae</taxon>
        <taxon>Plantactinospora</taxon>
    </lineage>
</organism>
<evidence type="ECO:0000313" key="2">
    <source>
        <dbReference type="EMBL" id="GIG91985.1"/>
    </source>
</evidence>
<dbReference type="Proteomes" id="UP000646749">
    <property type="component" value="Unassembled WGS sequence"/>
</dbReference>
<comment type="caution">
    <text evidence="2">The sequence shown here is derived from an EMBL/GenBank/DDBJ whole genome shotgun (WGS) entry which is preliminary data.</text>
</comment>
<evidence type="ECO:0000313" key="3">
    <source>
        <dbReference type="Proteomes" id="UP000646749"/>
    </source>
</evidence>
<gene>
    <name evidence="2" type="ORF">Pen02_69210</name>
</gene>
<feature type="region of interest" description="Disordered" evidence="1">
    <location>
        <begin position="153"/>
        <end position="173"/>
    </location>
</feature>
<protein>
    <submittedName>
        <fullName evidence="2">Uncharacterized protein</fullName>
    </submittedName>
</protein>
<evidence type="ECO:0000256" key="1">
    <source>
        <dbReference type="SAM" id="MobiDB-lite"/>
    </source>
</evidence>
<reference evidence="2 3" key="1">
    <citation type="submission" date="2021-01" db="EMBL/GenBank/DDBJ databases">
        <title>Whole genome shotgun sequence of Plantactinospora endophytica NBRC 110450.</title>
        <authorList>
            <person name="Komaki H."/>
            <person name="Tamura T."/>
        </authorList>
    </citation>
    <scope>NUCLEOTIDE SEQUENCE [LARGE SCALE GENOMIC DNA]</scope>
    <source>
        <strain evidence="2 3">NBRC 110450</strain>
    </source>
</reference>
<name>A0ABQ4EBG6_9ACTN</name>
<proteinExistence type="predicted"/>
<dbReference type="RefSeq" id="WP_203870336.1">
    <property type="nucleotide sequence ID" value="NZ_BONW01000041.1"/>
</dbReference>
<accession>A0ABQ4EBG6</accession>
<sequence length="173" mass="18566">MFLWAAAGLVVVERGPERDVLGFNDWPSETYHGVLFAVVVGSALAAPFLRRAGIVLEPIGITVYGPRGDTTIDWDELAPGGPPPPAPVSPRVTLYRRDRHPGAGRRPRTDELPVGFLNVQPDFLASAIREYVAHPSFRVGIGTVTELARLHADLPTRPGGQSPASGPPHRGLT</sequence>
<dbReference type="EMBL" id="BONW01000041">
    <property type="protein sequence ID" value="GIG91985.1"/>
    <property type="molecule type" value="Genomic_DNA"/>
</dbReference>